<feature type="region of interest" description="Disordered" evidence="1">
    <location>
        <begin position="24"/>
        <end position="50"/>
    </location>
</feature>
<name>A0A8J5JZV7_HOMAM</name>
<organism evidence="2 3">
    <name type="scientific">Homarus americanus</name>
    <name type="common">American lobster</name>
    <dbReference type="NCBI Taxonomy" id="6706"/>
    <lineage>
        <taxon>Eukaryota</taxon>
        <taxon>Metazoa</taxon>
        <taxon>Ecdysozoa</taxon>
        <taxon>Arthropoda</taxon>
        <taxon>Crustacea</taxon>
        <taxon>Multicrustacea</taxon>
        <taxon>Malacostraca</taxon>
        <taxon>Eumalacostraca</taxon>
        <taxon>Eucarida</taxon>
        <taxon>Decapoda</taxon>
        <taxon>Pleocyemata</taxon>
        <taxon>Astacidea</taxon>
        <taxon>Nephropoidea</taxon>
        <taxon>Nephropidae</taxon>
        <taxon>Homarus</taxon>
    </lineage>
</organism>
<evidence type="ECO:0000256" key="1">
    <source>
        <dbReference type="SAM" id="MobiDB-lite"/>
    </source>
</evidence>
<evidence type="ECO:0000313" key="2">
    <source>
        <dbReference type="EMBL" id="KAG7165641.1"/>
    </source>
</evidence>
<proteinExistence type="predicted"/>
<accession>A0A8J5JZV7</accession>
<keyword evidence="3" id="KW-1185">Reference proteome</keyword>
<dbReference type="Proteomes" id="UP000747542">
    <property type="component" value="Unassembled WGS sequence"/>
</dbReference>
<protein>
    <submittedName>
        <fullName evidence="2">Uncharacterized protein</fullName>
    </submittedName>
</protein>
<dbReference type="AlphaFoldDB" id="A0A8J5JZV7"/>
<evidence type="ECO:0000313" key="3">
    <source>
        <dbReference type="Proteomes" id="UP000747542"/>
    </source>
</evidence>
<dbReference type="EMBL" id="JAHLQT010024020">
    <property type="protein sequence ID" value="KAG7165641.1"/>
    <property type="molecule type" value="Genomic_DNA"/>
</dbReference>
<comment type="caution">
    <text evidence="2">The sequence shown here is derived from an EMBL/GenBank/DDBJ whole genome shotgun (WGS) entry which is preliminary data.</text>
</comment>
<gene>
    <name evidence="2" type="ORF">Hamer_G013148</name>
</gene>
<reference evidence="2" key="1">
    <citation type="journal article" date="2021" name="Sci. Adv.">
        <title>The American lobster genome reveals insights on longevity, neural, and immune adaptations.</title>
        <authorList>
            <person name="Polinski J.M."/>
            <person name="Zimin A.V."/>
            <person name="Clark K.F."/>
            <person name="Kohn A.B."/>
            <person name="Sadowski N."/>
            <person name="Timp W."/>
            <person name="Ptitsyn A."/>
            <person name="Khanna P."/>
            <person name="Romanova D.Y."/>
            <person name="Williams P."/>
            <person name="Greenwood S.J."/>
            <person name="Moroz L.L."/>
            <person name="Walt D.R."/>
            <person name="Bodnar A.G."/>
        </authorList>
    </citation>
    <scope>NUCLEOTIDE SEQUENCE</scope>
    <source>
        <strain evidence="2">GMGI-L3</strain>
    </source>
</reference>
<sequence length="79" mass="8511">MYSSCNTSGVTAYNHVFLLQHQQGDGLQPRVPPTTPAGRRPTTMCSSHNTSGEAAYNHVFLTQHQRGGSLQPCVPTTSP</sequence>